<dbReference type="Proteomes" id="UP000199455">
    <property type="component" value="Unassembled WGS sequence"/>
</dbReference>
<dbReference type="RefSeq" id="WP_090770196.1">
    <property type="nucleotide sequence ID" value="NZ_FMZH01000007.1"/>
</dbReference>
<protein>
    <submittedName>
        <fullName evidence="1">Uncharacterized protein</fullName>
    </submittedName>
</protein>
<reference evidence="2" key="1">
    <citation type="submission" date="2016-10" db="EMBL/GenBank/DDBJ databases">
        <authorList>
            <person name="Varghese N."/>
            <person name="Submissions S."/>
        </authorList>
    </citation>
    <scope>NUCLEOTIDE SEQUENCE [LARGE SCALE GENOMIC DNA]</scope>
    <source>
        <strain evidence="2">DSM 18609</strain>
    </source>
</reference>
<dbReference type="EMBL" id="FMZH01000007">
    <property type="protein sequence ID" value="SDD66296.1"/>
    <property type="molecule type" value="Genomic_DNA"/>
</dbReference>
<sequence length="279" mass="32592">MEELLTANEIAAVLKEAGKPEYSEDNLFNFTFKKLDIFKVSAKGLIFIHGDDHTGMEHIRDRHSIVSRKLYEKDGTFDNPTKFNLAPIEYPFVADAIFIEGNLNNDKNKRPELFDCYTGDFKHRDERIFRYTLILYKATNVVHTFFLSSAAKPFNKKVKLPVRQGWSGGQWDVMSGLQTFSLNYLDLNDIIRFTLVLRCIPAINKERWYLTVNDSCGKAIFTHYLKEVHVENFIDTPIRMGILDFQDLSEVDKKIKNIIKGKYEFEKGFNNFCYYNYLN</sequence>
<keyword evidence="2" id="KW-1185">Reference proteome</keyword>
<evidence type="ECO:0000313" key="2">
    <source>
        <dbReference type="Proteomes" id="UP000199455"/>
    </source>
</evidence>
<accession>A0A1G6WMI3</accession>
<organism evidence="1 2">
    <name type="scientific">Pedobacter soli</name>
    <dbReference type="NCBI Taxonomy" id="390242"/>
    <lineage>
        <taxon>Bacteria</taxon>
        <taxon>Pseudomonadati</taxon>
        <taxon>Bacteroidota</taxon>
        <taxon>Sphingobacteriia</taxon>
        <taxon>Sphingobacteriales</taxon>
        <taxon>Sphingobacteriaceae</taxon>
        <taxon>Pedobacter</taxon>
    </lineage>
</organism>
<name>A0A1G6WMI3_9SPHI</name>
<dbReference type="AlphaFoldDB" id="A0A1G6WMI3"/>
<gene>
    <name evidence="1" type="ORF">SAMN04488024_10748</name>
</gene>
<proteinExistence type="predicted"/>
<evidence type="ECO:0000313" key="1">
    <source>
        <dbReference type="EMBL" id="SDD66296.1"/>
    </source>
</evidence>